<dbReference type="RefSeq" id="WP_357633210.1">
    <property type="nucleotide sequence ID" value="NZ_JBEZFX010000001.1"/>
</dbReference>
<sequence>MDVVSTTEVPVEDGFAFWREVNSKLWVPYDLRCESQWEPGFRAQVGISEFGPVQATLMTTMPHSVHRTPKLIRQADPEVFKLGCLVRGGGMITQDGQRTDFGVGDLILYDTSRPYLAEFTPDVPVSQLLLLRFPRSLLPLPPRELRRLSAVRIPGAQGIGALSSQFLLQLARHMDELSPLDAARLSTLTIDVLTAALANALDVQSAVPSHTRRRALIAQIHAFVRENLGDPRLTPAAIAAAHHISLRYLHKLFHEEEHTVAGWVRERRLEQCRRDLANPQLGARPIHAIAAQWGFTSPAHFSQAFRSAYGLSPRQFREQCARVRAD</sequence>
<dbReference type="PROSITE" id="PS01124">
    <property type="entry name" value="HTH_ARAC_FAMILY_2"/>
    <property type="match status" value="1"/>
</dbReference>
<protein>
    <submittedName>
        <fullName evidence="5">Helix-turn-helix domain-containing protein</fullName>
    </submittedName>
</protein>
<organism evidence="5 6">
    <name type="scientific">Micromonospora parva</name>
    <dbReference type="NCBI Taxonomy" id="1464048"/>
    <lineage>
        <taxon>Bacteria</taxon>
        <taxon>Bacillati</taxon>
        <taxon>Actinomycetota</taxon>
        <taxon>Actinomycetes</taxon>
        <taxon>Micromonosporales</taxon>
        <taxon>Micromonosporaceae</taxon>
        <taxon>Micromonospora</taxon>
    </lineage>
</organism>
<dbReference type="Proteomes" id="UP001602287">
    <property type="component" value="Unassembled WGS sequence"/>
</dbReference>
<dbReference type="SMART" id="SM00342">
    <property type="entry name" value="HTH_ARAC"/>
    <property type="match status" value="1"/>
</dbReference>
<dbReference type="Pfam" id="PF12833">
    <property type="entry name" value="HTH_18"/>
    <property type="match status" value="1"/>
</dbReference>
<gene>
    <name evidence="5" type="ORF">ACFY3B_10750</name>
</gene>
<feature type="domain" description="HTH araC/xylS-type" evidence="4">
    <location>
        <begin position="218"/>
        <end position="319"/>
    </location>
</feature>
<keyword evidence="3" id="KW-0804">Transcription</keyword>
<dbReference type="InterPro" id="IPR009057">
    <property type="entry name" value="Homeodomain-like_sf"/>
</dbReference>
<dbReference type="GeneID" id="95366960"/>
<dbReference type="PANTHER" id="PTHR46796:SF6">
    <property type="entry name" value="ARAC SUBFAMILY"/>
    <property type="match status" value="1"/>
</dbReference>
<evidence type="ECO:0000256" key="3">
    <source>
        <dbReference type="ARBA" id="ARBA00023163"/>
    </source>
</evidence>
<reference evidence="5 6" key="1">
    <citation type="submission" date="2024-10" db="EMBL/GenBank/DDBJ databases">
        <title>The Natural Products Discovery Center: Release of the First 8490 Sequenced Strains for Exploring Actinobacteria Biosynthetic Diversity.</title>
        <authorList>
            <person name="Kalkreuter E."/>
            <person name="Kautsar S.A."/>
            <person name="Yang D."/>
            <person name="Bader C.D."/>
            <person name="Teijaro C.N."/>
            <person name="Fluegel L."/>
            <person name="Davis C.M."/>
            <person name="Simpson J.R."/>
            <person name="Lauterbach L."/>
            <person name="Steele A.D."/>
            <person name="Gui C."/>
            <person name="Meng S."/>
            <person name="Li G."/>
            <person name="Viehrig K."/>
            <person name="Ye F."/>
            <person name="Su P."/>
            <person name="Kiefer A.F."/>
            <person name="Nichols A."/>
            <person name="Cepeda A.J."/>
            <person name="Yan W."/>
            <person name="Fan B."/>
            <person name="Jiang Y."/>
            <person name="Adhikari A."/>
            <person name="Zheng C.-J."/>
            <person name="Schuster L."/>
            <person name="Cowan T.M."/>
            <person name="Smanski M.J."/>
            <person name="Chevrette M.G."/>
            <person name="De Carvalho L.P.S."/>
            <person name="Shen B."/>
        </authorList>
    </citation>
    <scope>NUCLEOTIDE SEQUENCE [LARGE SCALE GENOMIC DNA]</scope>
    <source>
        <strain evidence="5 6">NPDC000140</strain>
    </source>
</reference>
<name>A0ABW6VR30_9ACTN</name>
<evidence type="ECO:0000313" key="6">
    <source>
        <dbReference type="Proteomes" id="UP001602287"/>
    </source>
</evidence>
<dbReference type="EMBL" id="JBIAZM010000003">
    <property type="protein sequence ID" value="MFF5200072.1"/>
    <property type="molecule type" value="Genomic_DNA"/>
</dbReference>
<dbReference type="Gene3D" id="1.10.10.60">
    <property type="entry name" value="Homeodomain-like"/>
    <property type="match status" value="1"/>
</dbReference>
<comment type="caution">
    <text evidence="5">The sequence shown here is derived from an EMBL/GenBank/DDBJ whole genome shotgun (WGS) entry which is preliminary data.</text>
</comment>
<keyword evidence="1" id="KW-0805">Transcription regulation</keyword>
<proteinExistence type="predicted"/>
<keyword evidence="6" id="KW-1185">Reference proteome</keyword>
<dbReference type="PANTHER" id="PTHR46796">
    <property type="entry name" value="HTH-TYPE TRANSCRIPTIONAL ACTIVATOR RHAS-RELATED"/>
    <property type="match status" value="1"/>
</dbReference>
<evidence type="ECO:0000256" key="2">
    <source>
        <dbReference type="ARBA" id="ARBA00023125"/>
    </source>
</evidence>
<accession>A0ABW6VR30</accession>
<dbReference type="InterPro" id="IPR018060">
    <property type="entry name" value="HTH_AraC"/>
</dbReference>
<evidence type="ECO:0000259" key="4">
    <source>
        <dbReference type="PROSITE" id="PS01124"/>
    </source>
</evidence>
<dbReference type="InterPro" id="IPR035418">
    <property type="entry name" value="AraC-bd_2"/>
</dbReference>
<evidence type="ECO:0000313" key="5">
    <source>
        <dbReference type="EMBL" id="MFF5200072.1"/>
    </source>
</evidence>
<dbReference type="SUPFAM" id="SSF46689">
    <property type="entry name" value="Homeodomain-like"/>
    <property type="match status" value="1"/>
</dbReference>
<dbReference type="InterPro" id="IPR050204">
    <property type="entry name" value="AraC_XylS_family_regulators"/>
</dbReference>
<evidence type="ECO:0000256" key="1">
    <source>
        <dbReference type="ARBA" id="ARBA00023015"/>
    </source>
</evidence>
<dbReference type="Pfam" id="PF14525">
    <property type="entry name" value="AraC_binding_2"/>
    <property type="match status" value="1"/>
</dbReference>
<keyword evidence="2" id="KW-0238">DNA-binding</keyword>
<dbReference type="InterPro" id="IPR020449">
    <property type="entry name" value="Tscrpt_reg_AraC-type_HTH"/>
</dbReference>
<dbReference type="PRINTS" id="PR00032">
    <property type="entry name" value="HTHARAC"/>
</dbReference>